<name>A0ABT5E874_9BACT</name>
<comment type="caution">
    <text evidence="2">The sequence shown here is derived from an EMBL/GenBank/DDBJ whole genome shotgun (WGS) entry which is preliminary data.</text>
</comment>
<evidence type="ECO:0008006" key="4">
    <source>
        <dbReference type="Google" id="ProtNLM"/>
    </source>
</evidence>
<sequence length="192" mass="20468">MTDLPAPRSLLDRPQRLGVVPTWWFWNDAGRQWLLLPLVLTTAVPLALTVQLVGLRHPALAWPLLLLVALYPLLLMGLVERHVRRRMLAPGPSPAVTRAPPPALARTVPLGVAALCALLLALASSESHTALLVAAVVAGSLAVALVPHTWRALASTGHGRPSLPANRQPCSPTIAAHQCRDPLASKPSRPHA</sequence>
<keyword evidence="1" id="KW-0812">Transmembrane</keyword>
<dbReference type="EMBL" id="JAQNDL010000003">
    <property type="protein sequence ID" value="MDC0720976.1"/>
    <property type="molecule type" value="Genomic_DNA"/>
</dbReference>
<feature type="transmembrane region" description="Helical" evidence="1">
    <location>
        <begin position="129"/>
        <end position="150"/>
    </location>
</feature>
<proteinExistence type="predicted"/>
<keyword evidence="1" id="KW-0472">Membrane</keyword>
<feature type="transmembrane region" description="Helical" evidence="1">
    <location>
        <begin position="103"/>
        <end position="123"/>
    </location>
</feature>
<evidence type="ECO:0000256" key="1">
    <source>
        <dbReference type="SAM" id="Phobius"/>
    </source>
</evidence>
<dbReference type="Proteomes" id="UP001221686">
    <property type="component" value="Unassembled WGS sequence"/>
</dbReference>
<keyword evidence="3" id="KW-1185">Reference proteome</keyword>
<evidence type="ECO:0000313" key="2">
    <source>
        <dbReference type="EMBL" id="MDC0720976.1"/>
    </source>
</evidence>
<gene>
    <name evidence="2" type="ORF">POL25_28985</name>
</gene>
<feature type="transmembrane region" description="Helical" evidence="1">
    <location>
        <begin position="33"/>
        <end position="54"/>
    </location>
</feature>
<dbReference type="RefSeq" id="WP_272089481.1">
    <property type="nucleotide sequence ID" value="NZ_JAQNDL010000003.1"/>
</dbReference>
<accession>A0ABT5E874</accession>
<feature type="transmembrane region" description="Helical" evidence="1">
    <location>
        <begin position="60"/>
        <end position="79"/>
    </location>
</feature>
<evidence type="ECO:0000313" key="3">
    <source>
        <dbReference type="Proteomes" id="UP001221686"/>
    </source>
</evidence>
<keyword evidence="1" id="KW-1133">Transmembrane helix</keyword>
<reference evidence="2 3" key="1">
    <citation type="submission" date="2022-11" db="EMBL/GenBank/DDBJ databases">
        <title>Minimal conservation of predation-associated metabolite biosynthetic gene clusters underscores biosynthetic potential of Myxococcota including descriptions for ten novel species: Archangium lansinium sp. nov., Myxococcus landrumus sp. nov., Nannocystis bai.</title>
        <authorList>
            <person name="Ahearne A."/>
            <person name="Stevens C."/>
            <person name="Dowd S."/>
        </authorList>
    </citation>
    <scope>NUCLEOTIDE SEQUENCE [LARGE SCALE GENOMIC DNA]</scope>
    <source>
        <strain evidence="2 3">BB15-2</strain>
    </source>
</reference>
<protein>
    <recommendedName>
        <fullName evidence="4">Integral membrane protein</fullName>
    </recommendedName>
</protein>
<organism evidence="2 3">
    <name type="scientific">Nannocystis bainbridge</name>
    <dbReference type="NCBI Taxonomy" id="2995303"/>
    <lineage>
        <taxon>Bacteria</taxon>
        <taxon>Pseudomonadati</taxon>
        <taxon>Myxococcota</taxon>
        <taxon>Polyangia</taxon>
        <taxon>Nannocystales</taxon>
        <taxon>Nannocystaceae</taxon>
        <taxon>Nannocystis</taxon>
    </lineage>
</organism>